<evidence type="ECO:0000259" key="2">
    <source>
        <dbReference type="Pfam" id="PF13340"/>
    </source>
</evidence>
<dbReference type="InterPro" id="IPR025161">
    <property type="entry name" value="IS402-like_dom"/>
</dbReference>
<protein>
    <recommendedName>
        <fullName evidence="2">Insertion element IS402-like domain-containing protein</fullName>
    </recommendedName>
</protein>
<dbReference type="AlphaFoldDB" id="X0VNF2"/>
<dbReference type="Pfam" id="PF13340">
    <property type="entry name" value="DUF4096"/>
    <property type="match status" value="1"/>
</dbReference>
<evidence type="ECO:0000256" key="1">
    <source>
        <dbReference type="SAM" id="MobiDB-lite"/>
    </source>
</evidence>
<dbReference type="InterPro" id="IPR052909">
    <property type="entry name" value="Transposase_6_like"/>
</dbReference>
<organism evidence="3">
    <name type="scientific">marine sediment metagenome</name>
    <dbReference type="NCBI Taxonomy" id="412755"/>
    <lineage>
        <taxon>unclassified sequences</taxon>
        <taxon>metagenomes</taxon>
        <taxon>ecological metagenomes</taxon>
    </lineage>
</organism>
<reference evidence="3" key="1">
    <citation type="journal article" date="2014" name="Front. Microbiol.">
        <title>High frequency of phylogenetically diverse reductive dehalogenase-homologous genes in deep subseafloor sedimentary metagenomes.</title>
        <authorList>
            <person name="Kawai M."/>
            <person name="Futagami T."/>
            <person name="Toyoda A."/>
            <person name="Takaki Y."/>
            <person name="Nishi S."/>
            <person name="Hori S."/>
            <person name="Arai W."/>
            <person name="Tsubouchi T."/>
            <person name="Morono Y."/>
            <person name="Uchiyama I."/>
            <person name="Ito T."/>
            <person name="Fujiyama A."/>
            <person name="Inagaki F."/>
            <person name="Takami H."/>
        </authorList>
    </citation>
    <scope>NUCLEOTIDE SEQUENCE</scope>
    <source>
        <strain evidence="3">Expedition CK06-06</strain>
    </source>
</reference>
<dbReference type="PANTHER" id="PTHR46637:SF1">
    <property type="entry name" value="BLL5188 PROTEIN"/>
    <property type="match status" value="1"/>
</dbReference>
<name>X0VNF2_9ZZZZ</name>
<dbReference type="PANTHER" id="PTHR46637">
    <property type="entry name" value="TIS1421-TRANSPOSASE PROTEIN A"/>
    <property type="match status" value="1"/>
</dbReference>
<dbReference type="NCBIfam" id="NF033580">
    <property type="entry name" value="transpos_IS5_3"/>
    <property type="match status" value="1"/>
</dbReference>
<feature type="region of interest" description="Disordered" evidence="1">
    <location>
        <begin position="105"/>
        <end position="128"/>
    </location>
</feature>
<feature type="domain" description="Insertion element IS402-like" evidence="2">
    <location>
        <begin position="6"/>
        <end position="77"/>
    </location>
</feature>
<gene>
    <name evidence="3" type="ORF">S01H1_54775</name>
</gene>
<comment type="caution">
    <text evidence="3">The sequence shown here is derived from an EMBL/GenBank/DDBJ whole genome shotgun (WGS) entry which is preliminary data.</text>
</comment>
<dbReference type="EMBL" id="BARS01035560">
    <property type="protein sequence ID" value="GAG19919.1"/>
    <property type="molecule type" value="Genomic_DNA"/>
</dbReference>
<accession>X0VNF2</accession>
<proteinExistence type="predicted"/>
<evidence type="ECO:0000313" key="3">
    <source>
        <dbReference type="EMBL" id="GAG19919.1"/>
    </source>
</evidence>
<sequence>MIRHRLTDEQWELIADLFSPPKRMGRPPRDRRKIMDGILWILRTGSPWRDLPDSLGPWQTTWDLFNRWNQDGTVDRILERLRLKQQLDPELWCVDGTIVRAARCASGGGKKKIRTSRKTTPSGVRAAG</sequence>